<evidence type="ECO:0000313" key="4">
    <source>
        <dbReference type="EMBL" id="KAK6914481.1"/>
    </source>
</evidence>
<reference evidence="4 5" key="1">
    <citation type="submission" date="2023-12" db="EMBL/GenBank/DDBJ databases">
        <title>A high-quality genome assembly for Dillenia turbinata (Dilleniales).</title>
        <authorList>
            <person name="Chanderbali A."/>
        </authorList>
    </citation>
    <scope>NUCLEOTIDE SEQUENCE [LARGE SCALE GENOMIC DNA]</scope>
    <source>
        <strain evidence="4">LSX21</strain>
        <tissue evidence="4">Leaf</tissue>
    </source>
</reference>
<sequence>MELFRWWSKDTIAIVTGANKGIGFELVRRLAGLGLTVILTARDIERGHRAVETLKDEGLDVHFFCLDVSDPSSIKAFVSSFKQKFGVMDILVNNAAVSFNAIGENRVVHAETVIKTNFFGPKMLTQSLLPLFRRSSSIARILNMSSRLGTFDVCEFRGDWESRGWPEIWTDYAMSKVALNAYSRILAKRYKGQGLSVNCFCPGYVQTSMTRGTGTRTPELAATVGASLALLPPKEIPTGKFFMGCSPTVNSRWWSKDTIAIVTGANKGIGFELVRRLAGLGLTVILTARDIERGHRAVETLKDEGLDVHFFCLDVSDPSSIKAFVSSFKQKFGVMDILVNNAAVSFNEIGENRVVHAETVIETNFYGPKMPTQSLLPLFRRSSSIARILNMSSRLGTFDKVKNPGVREILQDEQNLTEERIDNILKVFLDNVKRGDWESRGWPEIWTDYAMSKVALNAYSRILAKRYKGQGLSVNCFCPGYVQTSMTRGTGTRTPELAATVGASLALLPPKEIPTGKFFMGCSPTVNSRWWSKDTIAIVTGANKGIGFELVRRFAGLGLTVILTARDIERGHRAVETLKDEGLDVHFFCLDVSDPSSIKAFVSSFKQKFGVMDILVNNAAVSFNAIGENRVVHAETVIKTNFFGPKMLTQSLLPLFRRSSSIARILNMSSRLGTFDKVKNPGVREILQDEQNLTEGRIDNILKVFLDNVKRGDWESRGWPEIWTDYAMSKVALNAYSRILAKRYKGQGLSVNCFCPGYVQTSMTRGTGTRTPELAATVGASLALLPPKEIPTGKFFMGCSPTVNSRL</sequence>
<dbReference type="PANTHER" id="PTHR43490:SF60">
    <property type="entry name" value="NAD(P)-BINDING ROSSMANN-FOLD SUPERFAMILY PROTEIN"/>
    <property type="match status" value="1"/>
</dbReference>
<dbReference type="GO" id="GO:0016616">
    <property type="term" value="F:oxidoreductase activity, acting on the CH-OH group of donors, NAD or NADP as acceptor"/>
    <property type="evidence" value="ECO:0007669"/>
    <property type="project" value="InterPro"/>
</dbReference>
<gene>
    <name evidence="4" type="ORF">RJ641_021802</name>
</gene>
<comment type="caution">
    <text evidence="4">The sequence shown here is derived from an EMBL/GenBank/DDBJ whole genome shotgun (WGS) entry which is preliminary data.</text>
</comment>
<evidence type="ECO:0000256" key="2">
    <source>
        <dbReference type="ARBA" id="ARBA00022857"/>
    </source>
</evidence>
<accession>A0AAN8UMF1</accession>
<dbReference type="CDD" id="cd05324">
    <property type="entry name" value="carb_red_PTCR-like_SDR_c"/>
    <property type="match status" value="3"/>
</dbReference>
<dbReference type="GO" id="GO:0016020">
    <property type="term" value="C:membrane"/>
    <property type="evidence" value="ECO:0007669"/>
    <property type="project" value="TreeGrafter"/>
</dbReference>
<dbReference type="Gene3D" id="3.40.50.720">
    <property type="entry name" value="NAD(P)-binding Rossmann-like Domain"/>
    <property type="match status" value="3"/>
</dbReference>
<dbReference type="SUPFAM" id="SSF51735">
    <property type="entry name" value="NAD(P)-binding Rossmann-fold domains"/>
    <property type="match status" value="3"/>
</dbReference>
<dbReference type="PRINTS" id="PR00080">
    <property type="entry name" value="SDRFAMILY"/>
</dbReference>
<dbReference type="InterPro" id="IPR045313">
    <property type="entry name" value="CBR1-like"/>
</dbReference>
<dbReference type="InterPro" id="IPR020904">
    <property type="entry name" value="Sc_DH/Rdtase_CS"/>
</dbReference>
<name>A0AAN8UMF1_9MAGN</name>
<dbReference type="PRINTS" id="PR00081">
    <property type="entry name" value="GDHRDH"/>
</dbReference>
<dbReference type="EMBL" id="JBAMMX010000026">
    <property type="protein sequence ID" value="KAK6914481.1"/>
    <property type="molecule type" value="Genomic_DNA"/>
</dbReference>
<dbReference type="InterPro" id="IPR036291">
    <property type="entry name" value="NAD(P)-bd_dom_sf"/>
</dbReference>
<dbReference type="PROSITE" id="PS00061">
    <property type="entry name" value="ADH_SHORT"/>
    <property type="match status" value="3"/>
</dbReference>
<evidence type="ECO:0000313" key="5">
    <source>
        <dbReference type="Proteomes" id="UP001370490"/>
    </source>
</evidence>
<dbReference type="Pfam" id="PF13561">
    <property type="entry name" value="adh_short_C2"/>
    <property type="match status" value="2"/>
</dbReference>
<keyword evidence="2" id="KW-0521">NADP</keyword>
<protein>
    <submittedName>
        <fullName evidence="4">Uncharacterized protein</fullName>
    </submittedName>
</protein>
<dbReference type="Proteomes" id="UP001370490">
    <property type="component" value="Unassembled WGS sequence"/>
</dbReference>
<comment type="similarity">
    <text evidence="1">Belongs to the short-chain dehydrogenases/reductases (SDR) family.</text>
</comment>
<evidence type="ECO:0000256" key="1">
    <source>
        <dbReference type="ARBA" id="ARBA00006484"/>
    </source>
</evidence>
<evidence type="ECO:0000256" key="3">
    <source>
        <dbReference type="ARBA" id="ARBA00023002"/>
    </source>
</evidence>
<dbReference type="AlphaFoldDB" id="A0AAN8UMF1"/>
<keyword evidence="5" id="KW-1185">Reference proteome</keyword>
<organism evidence="4 5">
    <name type="scientific">Dillenia turbinata</name>
    <dbReference type="NCBI Taxonomy" id="194707"/>
    <lineage>
        <taxon>Eukaryota</taxon>
        <taxon>Viridiplantae</taxon>
        <taxon>Streptophyta</taxon>
        <taxon>Embryophyta</taxon>
        <taxon>Tracheophyta</taxon>
        <taxon>Spermatophyta</taxon>
        <taxon>Magnoliopsida</taxon>
        <taxon>eudicotyledons</taxon>
        <taxon>Gunneridae</taxon>
        <taxon>Pentapetalae</taxon>
        <taxon>Dilleniales</taxon>
        <taxon>Dilleniaceae</taxon>
        <taxon>Dillenia</taxon>
    </lineage>
</organism>
<proteinExistence type="inferred from homology"/>
<dbReference type="FunFam" id="3.40.50.720:FF:000387">
    <property type="entry name" value="NAD(P)-binding Rossmann-fold superfamily protein"/>
    <property type="match status" value="2"/>
</dbReference>
<dbReference type="Pfam" id="PF00106">
    <property type="entry name" value="adh_short"/>
    <property type="match status" value="3"/>
</dbReference>
<keyword evidence="3" id="KW-0560">Oxidoreductase</keyword>
<dbReference type="PANTHER" id="PTHR43490">
    <property type="entry name" value="(+)-NEOMENTHOL DEHYDROGENASE"/>
    <property type="match status" value="1"/>
</dbReference>
<dbReference type="InterPro" id="IPR002347">
    <property type="entry name" value="SDR_fam"/>
</dbReference>